<gene>
    <name evidence="1" type="ORF">OPT61_g4530</name>
</gene>
<accession>A0ACC2IDY8</accession>
<protein>
    <submittedName>
        <fullName evidence="1">Uncharacterized protein</fullName>
    </submittedName>
</protein>
<dbReference type="Proteomes" id="UP001153331">
    <property type="component" value="Unassembled WGS sequence"/>
</dbReference>
<organism evidence="1 2">
    <name type="scientific">Boeremia exigua</name>
    <dbReference type="NCBI Taxonomy" id="749465"/>
    <lineage>
        <taxon>Eukaryota</taxon>
        <taxon>Fungi</taxon>
        <taxon>Dikarya</taxon>
        <taxon>Ascomycota</taxon>
        <taxon>Pezizomycotina</taxon>
        <taxon>Dothideomycetes</taxon>
        <taxon>Pleosporomycetidae</taxon>
        <taxon>Pleosporales</taxon>
        <taxon>Pleosporineae</taxon>
        <taxon>Didymellaceae</taxon>
        <taxon>Boeremia</taxon>
    </lineage>
</organism>
<evidence type="ECO:0000313" key="1">
    <source>
        <dbReference type="EMBL" id="KAJ8113317.1"/>
    </source>
</evidence>
<proteinExistence type="predicted"/>
<sequence>MVQCDGNRPACTRCHRLRLPCQYDVTPGISRAERLKLNKQRQTAIINNLTALVDVLRSGSDLEATTVLARLRLGEPLKKVVLSLSDGIRELPENVQRCTITPDIYSPAEHAADARDLEPTTKYLAEPPTPNGDQDVTSKPTEWSISTTASQFLSAIFEREECRLPKTSLGDEENIHGHLITPIALPRAQHITSMALLQNIDNTRRSLLSEQGSPIHSTENAEDTLLASEVGRRFHGTWGSYPQIRNGVVTSSAFDIMQIADPRTISRRHRSAS</sequence>
<reference evidence="1" key="1">
    <citation type="submission" date="2022-11" db="EMBL/GenBank/DDBJ databases">
        <title>Genome Sequence of Boeremia exigua.</title>
        <authorList>
            <person name="Buettner E."/>
        </authorList>
    </citation>
    <scope>NUCLEOTIDE SEQUENCE</scope>
    <source>
        <strain evidence="1">CU02</strain>
    </source>
</reference>
<evidence type="ECO:0000313" key="2">
    <source>
        <dbReference type="Proteomes" id="UP001153331"/>
    </source>
</evidence>
<keyword evidence="2" id="KW-1185">Reference proteome</keyword>
<comment type="caution">
    <text evidence="1">The sequence shown here is derived from an EMBL/GenBank/DDBJ whole genome shotgun (WGS) entry which is preliminary data.</text>
</comment>
<dbReference type="EMBL" id="JAPHNI010000261">
    <property type="protein sequence ID" value="KAJ8113317.1"/>
    <property type="molecule type" value="Genomic_DNA"/>
</dbReference>
<name>A0ACC2IDY8_9PLEO</name>